<keyword evidence="12" id="KW-0573">Peptidoglycan synthesis</keyword>
<keyword evidence="5" id="KW-0963">Cytoplasm</keyword>
<name>A0A318KT54_9FIRM</name>
<evidence type="ECO:0000256" key="3">
    <source>
        <dbReference type="ARBA" id="ARBA00007707"/>
    </source>
</evidence>
<evidence type="ECO:0000313" key="20">
    <source>
        <dbReference type="Proteomes" id="UP000247612"/>
    </source>
</evidence>
<evidence type="ECO:0000256" key="7">
    <source>
        <dbReference type="ARBA" id="ARBA00022695"/>
    </source>
</evidence>
<evidence type="ECO:0000256" key="18">
    <source>
        <dbReference type="ARBA" id="ARBA00049628"/>
    </source>
</evidence>
<comment type="similarity">
    <text evidence="4">In the N-terminal section; belongs to the N-acetylglucosamine-1-phosphate uridyltransferase family.</text>
</comment>
<dbReference type="Proteomes" id="UP000247612">
    <property type="component" value="Unassembled WGS sequence"/>
</dbReference>
<organism evidence="19 20">
    <name type="scientific">Dielma fastidiosa</name>
    <dbReference type="NCBI Taxonomy" id="1034346"/>
    <lineage>
        <taxon>Bacteria</taxon>
        <taxon>Bacillati</taxon>
        <taxon>Bacillota</taxon>
        <taxon>Erysipelotrichia</taxon>
        <taxon>Erysipelotrichales</taxon>
        <taxon>Erysipelotrichaceae</taxon>
        <taxon>Dielma</taxon>
    </lineage>
</organism>
<dbReference type="AlphaFoldDB" id="A0A318KT54"/>
<dbReference type="PROSITE" id="PS00101">
    <property type="entry name" value="HEXAPEP_TRANSFERASES"/>
    <property type="match status" value="1"/>
</dbReference>
<dbReference type="Gene3D" id="2.160.10.10">
    <property type="entry name" value="Hexapeptide repeat proteins"/>
    <property type="match status" value="1"/>
</dbReference>
<dbReference type="GO" id="GO:0071555">
    <property type="term" value="P:cell wall organization"/>
    <property type="evidence" value="ECO:0007669"/>
    <property type="project" value="UniProtKB-KW"/>
</dbReference>
<evidence type="ECO:0000256" key="17">
    <source>
        <dbReference type="ARBA" id="ARBA00048493"/>
    </source>
</evidence>
<comment type="cofactor">
    <cofactor evidence="1">
        <name>Mg(2+)</name>
        <dbReference type="ChEBI" id="CHEBI:18420"/>
    </cofactor>
</comment>
<evidence type="ECO:0000256" key="4">
    <source>
        <dbReference type="ARBA" id="ARBA00007947"/>
    </source>
</evidence>
<dbReference type="STRING" id="1034346.GCA_000313565_02524"/>
<dbReference type="Pfam" id="PF00132">
    <property type="entry name" value="Hexapep"/>
    <property type="match status" value="3"/>
</dbReference>
<dbReference type="InterPro" id="IPR050065">
    <property type="entry name" value="GlmU-like"/>
</dbReference>
<keyword evidence="10" id="KW-0460">Magnesium</keyword>
<dbReference type="CDD" id="cd03353">
    <property type="entry name" value="LbH_GlmU_C"/>
    <property type="match status" value="1"/>
</dbReference>
<dbReference type="InterPro" id="IPR038009">
    <property type="entry name" value="GlmU_C_LbH"/>
</dbReference>
<proteinExistence type="inferred from homology"/>
<comment type="function">
    <text evidence="18">Catalyzes the last two sequential reactions in the de novo biosynthetic pathway for UDP-N-acetylglucosamine (UDP-GlcNAc). The C-terminal domain catalyzes the transfer of acetyl group from acetyl coenzyme A to glucosamine-1-phosphate (GlcN-1-P) to produce N-acetylglucosamine-1-phosphate (GlcNAc-1-P), which is converted into UDP-GlcNAc by the transfer of uridine 5-monophosphate (from uridine 5-triphosphate), a reaction catalyzed by the N-terminal domain.</text>
</comment>
<keyword evidence="20" id="KW-1185">Reference proteome</keyword>
<comment type="subcellular location">
    <subcellularLocation>
        <location evidence="2">Cytoplasm</location>
    </subcellularLocation>
</comment>
<evidence type="ECO:0000256" key="8">
    <source>
        <dbReference type="ARBA" id="ARBA00022723"/>
    </source>
</evidence>
<gene>
    <name evidence="19" type="ORF">DES51_10238</name>
</gene>
<keyword evidence="7" id="KW-0548">Nucleotidyltransferase</keyword>
<keyword evidence="14" id="KW-0012">Acyltransferase</keyword>
<keyword evidence="11" id="KW-0133">Cell shape</keyword>
<protein>
    <submittedName>
        <fullName evidence="19">UDP-N-acetylglucosamine diphosphorylase/glucosamine-1-phosphate N-acetyltransferase</fullName>
    </submittedName>
</protein>
<keyword evidence="9" id="KW-0677">Repeat</keyword>
<evidence type="ECO:0000256" key="13">
    <source>
        <dbReference type="ARBA" id="ARBA00023268"/>
    </source>
</evidence>
<dbReference type="GO" id="GO:0003977">
    <property type="term" value="F:UDP-N-acetylglucosamine diphosphorylase activity"/>
    <property type="evidence" value="ECO:0007669"/>
    <property type="project" value="UniProtKB-EC"/>
</dbReference>
<evidence type="ECO:0000256" key="16">
    <source>
        <dbReference type="ARBA" id="ARBA00048247"/>
    </source>
</evidence>
<dbReference type="RefSeq" id="WP_022938811.1">
    <property type="nucleotide sequence ID" value="NZ_CABKRQ010000006.1"/>
</dbReference>
<dbReference type="GO" id="GO:0006048">
    <property type="term" value="P:UDP-N-acetylglucosamine biosynthetic process"/>
    <property type="evidence" value="ECO:0007669"/>
    <property type="project" value="InterPro"/>
</dbReference>
<comment type="caution">
    <text evidence="19">The sequence shown here is derived from an EMBL/GenBank/DDBJ whole genome shotgun (WGS) entry which is preliminary data.</text>
</comment>
<evidence type="ECO:0000256" key="1">
    <source>
        <dbReference type="ARBA" id="ARBA00001946"/>
    </source>
</evidence>
<keyword evidence="8" id="KW-0479">Metal-binding</keyword>
<comment type="similarity">
    <text evidence="3">In the C-terminal section; belongs to the transferase hexapeptide repeat family.</text>
</comment>
<evidence type="ECO:0000256" key="15">
    <source>
        <dbReference type="ARBA" id="ARBA00023316"/>
    </source>
</evidence>
<dbReference type="InterPro" id="IPR018357">
    <property type="entry name" value="Hexapep_transf_CS"/>
</dbReference>
<sequence length="368" mass="39510">MKTAIILTGTSLQEQDFCLREICGKSMLKTTVDHAIQAGAESIVVVSESEAVKAAGFEVSPTVDFSSQAVGTTLVLKGNMPLLKSQTMAELYRLADEQGSCVLNDENVGIFCFKNGLQPDLSKAASVSAEPCEWCEVNDCASLYEAEQTLRMRINRSWLNQGVQFLDMNTACISEDTVIGEGSVIYGNVVIYGSSKIGKNVKILPGSWLDHAILHDDVLIDASKIVDSEVGRGTTVGPYSHLRNHTSIGENVRIGNFVEFKNSNFGEGSKCAHLTYIGDSDVGRKVNIGCGVVTVNYDGKHKFRTTIKDGAFVGSNVNIIAPVTVGEKALLAAGSTITEDVADGAMGIARTRQSNKEAFGYDYLNKGK</sequence>
<keyword evidence="15" id="KW-0961">Cell wall biogenesis/degradation</keyword>
<dbReference type="GO" id="GO:0005737">
    <property type="term" value="C:cytoplasm"/>
    <property type="evidence" value="ECO:0007669"/>
    <property type="project" value="UniProtKB-SubCell"/>
</dbReference>
<comment type="catalytic activity">
    <reaction evidence="17">
        <text>N-acetyl-alpha-D-glucosamine 1-phosphate + UTP + H(+) = UDP-N-acetyl-alpha-D-glucosamine + diphosphate</text>
        <dbReference type="Rhea" id="RHEA:13509"/>
        <dbReference type="ChEBI" id="CHEBI:15378"/>
        <dbReference type="ChEBI" id="CHEBI:33019"/>
        <dbReference type="ChEBI" id="CHEBI:46398"/>
        <dbReference type="ChEBI" id="CHEBI:57705"/>
        <dbReference type="ChEBI" id="CHEBI:57776"/>
        <dbReference type="EC" id="2.7.7.23"/>
    </reaction>
</comment>
<evidence type="ECO:0000256" key="5">
    <source>
        <dbReference type="ARBA" id="ARBA00022490"/>
    </source>
</evidence>
<keyword evidence="13" id="KW-0511">Multifunctional enzyme</keyword>
<dbReference type="SUPFAM" id="SSF51161">
    <property type="entry name" value="Trimeric LpxA-like enzymes"/>
    <property type="match status" value="1"/>
</dbReference>
<dbReference type="InterPro" id="IPR001451">
    <property type="entry name" value="Hexapep"/>
</dbReference>
<dbReference type="InterPro" id="IPR011004">
    <property type="entry name" value="Trimer_LpxA-like_sf"/>
</dbReference>
<evidence type="ECO:0000256" key="10">
    <source>
        <dbReference type="ARBA" id="ARBA00022842"/>
    </source>
</evidence>
<dbReference type="PANTHER" id="PTHR43584:SF3">
    <property type="entry name" value="BIFUNCTIONAL PROTEIN GLMU"/>
    <property type="match status" value="1"/>
</dbReference>
<dbReference type="InterPro" id="IPR029044">
    <property type="entry name" value="Nucleotide-diphossugar_trans"/>
</dbReference>
<evidence type="ECO:0000256" key="12">
    <source>
        <dbReference type="ARBA" id="ARBA00022984"/>
    </source>
</evidence>
<evidence type="ECO:0000256" key="2">
    <source>
        <dbReference type="ARBA" id="ARBA00004496"/>
    </source>
</evidence>
<dbReference type="GO" id="GO:0046872">
    <property type="term" value="F:metal ion binding"/>
    <property type="evidence" value="ECO:0007669"/>
    <property type="project" value="UniProtKB-KW"/>
</dbReference>
<dbReference type="GO" id="GO:0008360">
    <property type="term" value="P:regulation of cell shape"/>
    <property type="evidence" value="ECO:0007669"/>
    <property type="project" value="UniProtKB-KW"/>
</dbReference>
<evidence type="ECO:0000256" key="9">
    <source>
        <dbReference type="ARBA" id="ARBA00022737"/>
    </source>
</evidence>
<dbReference type="GO" id="GO:0019134">
    <property type="term" value="F:glucosamine-1-phosphate N-acetyltransferase activity"/>
    <property type="evidence" value="ECO:0007669"/>
    <property type="project" value="UniProtKB-EC"/>
</dbReference>
<dbReference type="Gene3D" id="3.90.550.10">
    <property type="entry name" value="Spore Coat Polysaccharide Biosynthesis Protein SpsA, Chain A"/>
    <property type="match status" value="1"/>
</dbReference>
<reference evidence="19 20" key="1">
    <citation type="submission" date="2018-05" db="EMBL/GenBank/DDBJ databases">
        <title>Genomic Encyclopedia of Type Strains, Phase IV (KMG-IV): sequencing the most valuable type-strain genomes for metagenomic binning, comparative biology and taxonomic classification.</title>
        <authorList>
            <person name="Goeker M."/>
        </authorList>
    </citation>
    <scope>NUCLEOTIDE SEQUENCE [LARGE SCALE GENOMIC DNA]</scope>
    <source>
        <strain evidence="19 20">JC118</strain>
    </source>
</reference>
<dbReference type="PANTHER" id="PTHR43584">
    <property type="entry name" value="NUCLEOTIDYL TRANSFERASE"/>
    <property type="match status" value="1"/>
</dbReference>
<dbReference type="SUPFAM" id="SSF53448">
    <property type="entry name" value="Nucleotide-diphospho-sugar transferases"/>
    <property type="match status" value="1"/>
</dbReference>
<dbReference type="OrthoDB" id="9775031at2"/>
<evidence type="ECO:0000256" key="6">
    <source>
        <dbReference type="ARBA" id="ARBA00022679"/>
    </source>
</evidence>
<comment type="catalytic activity">
    <reaction evidence="16">
        <text>alpha-D-glucosamine 1-phosphate + acetyl-CoA = N-acetyl-alpha-D-glucosamine 1-phosphate + CoA + H(+)</text>
        <dbReference type="Rhea" id="RHEA:13725"/>
        <dbReference type="ChEBI" id="CHEBI:15378"/>
        <dbReference type="ChEBI" id="CHEBI:57287"/>
        <dbReference type="ChEBI" id="CHEBI:57288"/>
        <dbReference type="ChEBI" id="CHEBI:57776"/>
        <dbReference type="ChEBI" id="CHEBI:58516"/>
        <dbReference type="EC" id="2.3.1.157"/>
    </reaction>
</comment>
<dbReference type="EMBL" id="QJKH01000002">
    <property type="protein sequence ID" value="PXX80920.1"/>
    <property type="molecule type" value="Genomic_DNA"/>
</dbReference>
<evidence type="ECO:0000313" key="19">
    <source>
        <dbReference type="EMBL" id="PXX80920.1"/>
    </source>
</evidence>
<evidence type="ECO:0000256" key="14">
    <source>
        <dbReference type="ARBA" id="ARBA00023315"/>
    </source>
</evidence>
<keyword evidence="6 19" id="KW-0808">Transferase</keyword>
<dbReference type="GO" id="GO:0009252">
    <property type="term" value="P:peptidoglycan biosynthetic process"/>
    <property type="evidence" value="ECO:0007669"/>
    <property type="project" value="UniProtKB-KW"/>
</dbReference>
<accession>A0A318KT54</accession>
<evidence type="ECO:0000256" key="11">
    <source>
        <dbReference type="ARBA" id="ARBA00022960"/>
    </source>
</evidence>